<protein>
    <submittedName>
        <fullName evidence="2">Uncharacterized protein</fullName>
    </submittedName>
</protein>
<proteinExistence type="predicted"/>
<dbReference type="EMBL" id="JBANMG010000003">
    <property type="protein sequence ID" value="KAK6955397.1"/>
    <property type="molecule type" value="Genomic_DNA"/>
</dbReference>
<evidence type="ECO:0000313" key="2">
    <source>
        <dbReference type="EMBL" id="KAK6955397.1"/>
    </source>
</evidence>
<dbReference type="Proteomes" id="UP001369815">
    <property type="component" value="Unassembled WGS sequence"/>
</dbReference>
<dbReference type="AlphaFoldDB" id="A0AAX6MSL6"/>
<sequence>MAQSSSSSITSAPASAPASVSSESNKAESDILSPITKGYLGEIGRVIFDDASRNVTKADIALYYEKKAALEQQGLQGEAEWDGTAIDYAMYYYHRFFHDEGCTCPHEIGPGFNGPGKWARGAYNCYNPKEFVPAPPDASGSSAQPNQADRKVGESSAAASKSHLELERRRWAKIQAYWNHEFIKSPFVPSTFEEYIKFKSDSVKARQLAVLKKADAFDSSTGQGHSVVRPQVSRKLLEIHNTDNLSLVNTRVSIWHQNPDLFIPIDWPLRWEHEYYQGQLPLPRVQEVDQHFKDMVTQYKLFPAHGPKVPRQFRRIANRAINPVVDGMTVPEYEDILSEKNMEIAELEMDELNGFTQQLLQDIDKPEI</sequence>
<name>A0AAX6MSL6_9PEZI</name>
<evidence type="ECO:0000256" key="1">
    <source>
        <dbReference type="SAM" id="MobiDB-lite"/>
    </source>
</evidence>
<feature type="region of interest" description="Disordered" evidence="1">
    <location>
        <begin position="1"/>
        <end position="29"/>
    </location>
</feature>
<organism evidence="2 3">
    <name type="scientific">Daldinia eschscholtzii</name>
    <dbReference type="NCBI Taxonomy" id="292717"/>
    <lineage>
        <taxon>Eukaryota</taxon>
        <taxon>Fungi</taxon>
        <taxon>Dikarya</taxon>
        <taxon>Ascomycota</taxon>
        <taxon>Pezizomycotina</taxon>
        <taxon>Sordariomycetes</taxon>
        <taxon>Xylariomycetidae</taxon>
        <taxon>Xylariales</taxon>
        <taxon>Hypoxylaceae</taxon>
        <taxon>Daldinia</taxon>
    </lineage>
</organism>
<accession>A0AAX6MSL6</accession>
<keyword evidence="3" id="KW-1185">Reference proteome</keyword>
<feature type="region of interest" description="Disordered" evidence="1">
    <location>
        <begin position="136"/>
        <end position="159"/>
    </location>
</feature>
<gene>
    <name evidence="2" type="ORF">Daesc_003033</name>
</gene>
<reference evidence="2 3" key="1">
    <citation type="journal article" date="2024" name="Front Chem Biol">
        <title>Unveiling the potential of Daldinia eschscholtzii MFLUCC 19-0629 through bioactivity and bioinformatics studies for enhanced sustainable agriculture production.</title>
        <authorList>
            <person name="Brooks S."/>
            <person name="Weaver J.A."/>
            <person name="Klomchit A."/>
            <person name="Alharthi S.A."/>
            <person name="Onlamun T."/>
            <person name="Nurani R."/>
            <person name="Vong T.K."/>
            <person name="Alberti F."/>
            <person name="Greco C."/>
        </authorList>
    </citation>
    <scope>NUCLEOTIDE SEQUENCE [LARGE SCALE GENOMIC DNA]</scope>
    <source>
        <strain evidence="2">MFLUCC 19-0629</strain>
    </source>
</reference>
<evidence type="ECO:0000313" key="3">
    <source>
        <dbReference type="Proteomes" id="UP001369815"/>
    </source>
</evidence>
<comment type="caution">
    <text evidence="2">The sequence shown here is derived from an EMBL/GenBank/DDBJ whole genome shotgun (WGS) entry which is preliminary data.</text>
</comment>
<feature type="compositionally biased region" description="Low complexity" evidence="1">
    <location>
        <begin position="1"/>
        <end position="24"/>
    </location>
</feature>